<keyword evidence="6" id="KW-0598">Phosphotransferase system</keyword>
<organism evidence="12 13">
    <name type="scientific">Anaerococcus lactolyticus ATCC 51172</name>
    <dbReference type="NCBI Taxonomy" id="525254"/>
    <lineage>
        <taxon>Bacteria</taxon>
        <taxon>Bacillati</taxon>
        <taxon>Bacillota</taxon>
        <taxon>Tissierellia</taxon>
        <taxon>Tissierellales</taxon>
        <taxon>Peptoniphilaceae</taxon>
        <taxon>Anaerococcus</taxon>
    </lineage>
</organism>
<comment type="function">
    <text evidence="8">The phosphoenolpyruvate-dependent sugar phosphotransferase system (sugar PTS), a major carbohydrate active transport system, catalyzes the phosphorylation of incoming sugar substrates concomitantly with their translocation across the cell membrane. The enzyme II UlaABC PTS system is involved in ascorbate transport.</text>
</comment>
<keyword evidence="5 12" id="KW-0808">Transferase</keyword>
<proteinExistence type="predicted"/>
<dbReference type="GO" id="GO:0005737">
    <property type="term" value="C:cytoplasm"/>
    <property type="evidence" value="ECO:0007669"/>
    <property type="project" value="UniProtKB-SubCell"/>
</dbReference>
<dbReference type="GO" id="GO:0009401">
    <property type="term" value="P:phosphoenolpyruvate-dependent sugar phosphotransferase system"/>
    <property type="evidence" value="ECO:0007669"/>
    <property type="project" value="UniProtKB-KW"/>
</dbReference>
<evidence type="ECO:0000256" key="8">
    <source>
        <dbReference type="ARBA" id="ARBA00037387"/>
    </source>
</evidence>
<evidence type="ECO:0000256" key="6">
    <source>
        <dbReference type="ARBA" id="ARBA00022683"/>
    </source>
</evidence>
<comment type="caution">
    <text evidence="12">The sequence shown here is derived from an EMBL/GenBank/DDBJ whole genome shotgun (WGS) entry which is preliminary data.</text>
</comment>
<dbReference type="InterPro" id="IPR051351">
    <property type="entry name" value="Ascorbate-PTS_EIIA_comp"/>
</dbReference>
<dbReference type="Pfam" id="PF00359">
    <property type="entry name" value="PTS_EIIA_2"/>
    <property type="match status" value="1"/>
</dbReference>
<keyword evidence="2" id="KW-0813">Transport</keyword>
<evidence type="ECO:0000256" key="7">
    <source>
        <dbReference type="ARBA" id="ARBA00022777"/>
    </source>
</evidence>
<accession>C2BFG7</accession>
<evidence type="ECO:0000256" key="9">
    <source>
        <dbReference type="ARBA" id="ARBA00041175"/>
    </source>
</evidence>
<name>C2BFG7_9FIRM</name>
<dbReference type="PANTHER" id="PTHR36203">
    <property type="entry name" value="ASCORBATE-SPECIFIC PTS SYSTEM EIIA COMPONENT"/>
    <property type="match status" value="1"/>
</dbReference>
<dbReference type="RefSeq" id="WP_004827154.1">
    <property type="nucleotide sequence ID" value="NZ_GG666044.1"/>
</dbReference>
<dbReference type="SUPFAM" id="SSF55804">
    <property type="entry name" value="Phoshotransferase/anion transport protein"/>
    <property type="match status" value="1"/>
</dbReference>
<evidence type="ECO:0000256" key="3">
    <source>
        <dbReference type="ARBA" id="ARBA00022490"/>
    </source>
</evidence>
<keyword evidence="12" id="KW-0670">Pyruvate</keyword>
<evidence type="ECO:0000256" key="10">
    <source>
        <dbReference type="ARBA" id="ARBA00042072"/>
    </source>
</evidence>
<dbReference type="PROSITE" id="PS51094">
    <property type="entry name" value="PTS_EIIA_TYPE_2"/>
    <property type="match status" value="1"/>
</dbReference>
<reference evidence="12 13" key="1">
    <citation type="submission" date="2008-10" db="EMBL/GenBank/DDBJ databases">
        <authorList>
            <person name="Qin X."/>
            <person name="Bachman B."/>
            <person name="Battles P."/>
            <person name="Bell A."/>
            <person name="Bess C."/>
            <person name="Bickham C."/>
            <person name="Chaboub L."/>
            <person name="Chen D."/>
            <person name="Coyle M."/>
            <person name="Deiros D.R."/>
            <person name="Dinh H."/>
            <person name="Forbes L."/>
            <person name="Fowler G."/>
            <person name="Francisco L."/>
            <person name="Fu Q."/>
            <person name="Gubbala S."/>
            <person name="Hale W."/>
            <person name="Han Y."/>
            <person name="Hemphill L."/>
            <person name="Highlander S.K."/>
            <person name="Hirani K."/>
            <person name="Hogues M."/>
            <person name="Jackson L."/>
            <person name="Jakkamsetti A."/>
            <person name="Javaid M."/>
            <person name="Jiang H."/>
            <person name="Korchina V."/>
            <person name="Kovar C."/>
            <person name="Lara F."/>
            <person name="Lee S."/>
            <person name="Mata R."/>
            <person name="Mathew T."/>
            <person name="Moen C."/>
            <person name="Morales K."/>
            <person name="Munidasa M."/>
            <person name="Nazareth L."/>
            <person name="Ngo R."/>
            <person name="Nguyen L."/>
            <person name="Okwuonu G."/>
            <person name="Ongeri F."/>
            <person name="Patil S."/>
            <person name="Petrosino J."/>
            <person name="Pham C."/>
            <person name="Pham P."/>
            <person name="Pu L.-L."/>
            <person name="Puazo M."/>
            <person name="Raj R."/>
            <person name="Reid J."/>
            <person name="Rouhana J."/>
            <person name="Saada N."/>
            <person name="Shang Y."/>
            <person name="Simmons D."/>
            <person name="Thornton R."/>
            <person name="Warren J."/>
            <person name="Weissenberger G."/>
            <person name="Zhang J."/>
            <person name="Zhang L."/>
            <person name="Zhou C."/>
            <person name="Zhu D."/>
            <person name="Muzny D."/>
            <person name="Worley K."/>
            <person name="Gibbs R."/>
        </authorList>
    </citation>
    <scope>NUCLEOTIDE SEQUENCE [LARGE SCALE GENOMIC DNA]</scope>
    <source>
        <strain evidence="12 13">ATCC 51172</strain>
    </source>
</reference>
<gene>
    <name evidence="12" type="ORF">HMPREF0072_1087</name>
</gene>
<dbReference type="EMBL" id="ABYO01000195">
    <property type="protein sequence ID" value="EEI86371.1"/>
    <property type="molecule type" value="Genomic_DNA"/>
</dbReference>
<dbReference type="PANTHER" id="PTHR36203:SF1">
    <property type="entry name" value="ASCORBATE-SPECIFIC PTS SYSTEM EIIA COMPONENT"/>
    <property type="match status" value="1"/>
</dbReference>
<evidence type="ECO:0000256" key="2">
    <source>
        <dbReference type="ARBA" id="ARBA00022448"/>
    </source>
</evidence>
<keyword evidence="13" id="KW-1185">Reference proteome</keyword>
<dbReference type="eggNOG" id="COG1762">
    <property type="taxonomic scope" value="Bacteria"/>
</dbReference>
<dbReference type="InterPro" id="IPR016152">
    <property type="entry name" value="PTrfase/Anion_transptr"/>
</dbReference>
<evidence type="ECO:0000256" key="1">
    <source>
        <dbReference type="ARBA" id="ARBA00004496"/>
    </source>
</evidence>
<comment type="subcellular location">
    <subcellularLocation>
        <location evidence="1">Cytoplasm</location>
    </subcellularLocation>
</comment>
<keyword evidence="4" id="KW-0597">Phosphoprotein</keyword>
<keyword evidence="7" id="KW-0418">Kinase</keyword>
<dbReference type="Gene3D" id="3.40.930.10">
    <property type="entry name" value="Mannitol-specific EII, Chain A"/>
    <property type="match status" value="1"/>
</dbReference>
<protein>
    <recommendedName>
        <fullName evidence="9">Ascorbate-specific PTS system EIIA component</fullName>
    </recommendedName>
    <alternativeName>
        <fullName evidence="10">Ascorbate-specific phosphotransferase enzyme IIA component</fullName>
    </alternativeName>
</protein>
<evidence type="ECO:0000256" key="4">
    <source>
        <dbReference type="ARBA" id="ARBA00022553"/>
    </source>
</evidence>
<dbReference type="HOGENOM" id="CLU_072531_2_0_9"/>
<keyword evidence="3" id="KW-0963">Cytoplasm</keyword>
<dbReference type="GO" id="GO:0016301">
    <property type="term" value="F:kinase activity"/>
    <property type="evidence" value="ECO:0007669"/>
    <property type="project" value="UniProtKB-KW"/>
</dbReference>
<dbReference type="AlphaFoldDB" id="C2BFG7"/>
<evidence type="ECO:0000313" key="12">
    <source>
        <dbReference type="EMBL" id="EEI86371.1"/>
    </source>
</evidence>
<sequence length="145" mass="16163">MKLVDLLNENTIQIKDNADDWIDAINIGVGPLLKGGYITEEYVQSMISAVNEYGPYMVLADDFALMHARPGISVNKIGLSMLILKKPVNLKGKSVRVFLFLAALDNKSHIEYLMKITKILSDNQKFNIIKKGNKNEIINVIKGGD</sequence>
<evidence type="ECO:0000259" key="11">
    <source>
        <dbReference type="PROSITE" id="PS51094"/>
    </source>
</evidence>
<dbReference type="InterPro" id="IPR002178">
    <property type="entry name" value="PTS_EIIA_type-2_dom"/>
</dbReference>
<evidence type="ECO:0000313" key="13">
    <source>
        <dbReference type="Proteomes" id="UP000005984"/>
    </source>
</evidence>
<evidence type="ECO:0000256" key="5">
    <source>
        <dbReference type="ARBA" id="ARBA00022679"/>
    </source>
</evidence>
<dbReference type="STRING" id="525254.HMPREF0072_1087"/>
<feature type="domain" description="PTS EIIA type-2" evidence="11">
    <location>
        <begin position="5"/>
        <end position="144"/>
    </location>
</feature>
<dbReference type="Proteomes" id="UP000005984">
    <property type="component" value="Unassembled WGS sequence"/>
</dbReference>